<proteinExistence type="predicted"/>
<dbReference type="AlphaFoldDB" id="A0A6G4XAR2"/>
<keyword evidence="5" id="KW-1185">Reference proteome</keyword>
<dbReference type="EMBL" id="JAAKZZ010000929">
    <property type="protein sequence ID" value="NGO73834.1"/>
    <property type="molecule type" value="Genomic_DNA"/>
</dbReference>
<name>A0A6G4XAR2_9ACTN</name>
<keyword evidence="2" id="KW-1133">Transmembrane helix</keyword>
<gene>
    <name evidence="4" type="ORF">G5C65_37070</name>
</gene>
<evidence type="ECO:0000313" key="5">
    <source>
        <dbReference type="Proteomes" id="UP000477722"/>
    </source>
</evidence>
<reference evidence="4 5" key="1">
    <citation type="submission" date="2020-02" db="EMBL/GenBank/DDBJ databases">
        <title>Whole-genome analyses of novel actinobacteria.</title>
        <authorList>
            <person name="Sahin N."/>
            <person name="Tatar D."/>
        </authorList>
    </citation>
    <scope>NUCLEOTIDE SEQUENCE [LARGE SCALE GENOMIC DNA]</scope>
    <source>
        <strain evidence="4 5">SB3404</strain>
    </source>
</reference>
<evidence type="ECO:0000313" key="4">
    <source>
        <dbReference type="EMBL" id="NGO73834.1"/>
    </source>
</evidence>
<dbReference type="Pfam" id="PF00082">
    <property type="entry name" value="Peptidase_S8"/>
    <property type="match status" value="1"/>
</dbReference>
<dbReference type="Gene3D" id="3.40.50.200">
    <property type="entry name" value="Peptidase S8/S53 domain"/>
    <property type="match status" value="1"/>
</dbReference>
<evidence type="ECO:0000256" key="1">
    <source>
        <dbReference type="SAM" id="MobiDB-lite"/>
    </source>
</evidence>
<protein>
    <submittedName>
        <fullName evidence="4">S8 family serine peptidase</fullName>
    </submittedName>
</protein>
<dbReference type="GO" id="GO:0004252">
    <property type="term" value="F:serine-type endopeptidase activity"/>
    <property type="evidence" value="ECO:0007669"/>
    <property type="project" value="InterPro"/>
</dbReference>
<dbReference type="InterPro" id="IPR000209">
    <property type="entry name" value="Peptidase_S8/S53_dom"/>
</dbReference>
<feature type="region of interest" description="Disordered" evidence="1">
    <location>
        <begin position="94"/>
        <end position="143"/>
    </location>
</feature>
<feature type="transmembrane region" description="Helical" evidence="2">
    <location>
        <begin position="152"/>
        <end position="173"/>
    </location>
</feature>
<evidence type="ECO:0000256" key="2">
    <source>
        <dbReference type="SAM" id="Phobius"/>
    </source>
</evidence>
<accession>A0A6G4XAR2</accession>
<sequence>YSTYGPHVALTAPGLGVPGWCDGAKVRYCVQGQGGTSSATALASASAALIWSKHPEWTSNQVLRVLIKTTGRSQKGRSVRSKYIGYGAVRPRANLLQGKGDPGDPDISPLTGKKTLNTKAKKSAEKEAEKDAPDKVTVTDSSSGDGDNNNQLYLILGIVGGVVIVAGGVFGLARVRRN</sequence>
<dbReference type="InterPro" id="IPR036852">
    <property type="entry name" value="Peptidase_S8/S53_dom_sf"/>
</dbReference>
<feature type="compositionally biased region" description="Basic and acidic residues" evidence="1">
    <location>
        <begin position="122"/>
        <end position="134"/>
    </location>
</feature>
<feature type="non-terminal residue" evidence="4">
    <location>
        <position position="1"/>
    </location>
</feature>
<evidence type="ECO:0000259" key="3">
    <source>
        <dbReference type="Pfam" id="PF00082"/>
    </source>
</evidence>
<keyword evidence="2" id="KW-0472">Membrane</keyword>
<organism evidence="4 5">
    <name type="scientific">Streptomyces boncukensis</name>
    <dbReference type="NCBI Taxonomy" id="2711219"/>
    <lineage>
        <taxon>Bacteria</taxon>
        <taxon>Bacillati</taxon>
        <taxon>Actinomycetota</taxon>
        <taxon>Actinomycetes</taxon>
        <taxon>Kitasatosporales</taxon>
        <taxon>Streptomycetaceae</taxon>
        <taxon>Streptomyces</taxon>
    </lineage>
</organism>
<dbReference type="SUPFAM" id="SSF52743">
    <property type="entry name" value="Subtilisin-like"/>
    <property type="match status" value="1"/>
</dbReference>
<keyword evidence="2" id="KW-0812">Transmembrane</keyword>
<dbReference type="GO" id="GO:0006508">
    <property type="term" value="P:proteolysis"/>
    <property type="evidence" value="ECO:0007669"/>
    <property type="project" value="InterPro"/>
</dbReference>
<dbReference type="Proteomes" id="UP000477722">
    <property type="component" value="Unassembled WGS sequence"/>
</dbReference>
<feature type="domain" description="Peptidase S8/S53" evidence="3">
    <location>
        <begin position="1"/>
        <end position="87"/>
    </location>
</feature>
<comment type="caution">
    <text evidence="4">The sequence shown here is derived from an EMBL/GenBank/DDBJ whole genome shotgun (WGS) entry which is preliminary data.</text>
</comment>
<dbReference type="RefSeq" id="WP_165303429.1">
    <property type="nucleotide sequence ID" value="NZ_JAAKZZ010000929.1"/>
</dbReference>